<evidence type="ECO:0000313" key="5">
    <source>
        <dbReference type="Proteomes" id="UP000036313"/>
    </source>
</evidence>
<comment type="caution">
    <text evidence="4">The sequence shown here is derived from an EMBL/GenBank/DDBJ whole genome shotgun (WGS) entry which is preliminary data.</text>
</comment>
<gene>
    <name evidence="4" type="ORF">MOBUDSM44075_02335</name>
</gene>
<name>A0A0J6W3L0_9MYCO</name>
<dbReference type="PANTHER" id="PTHR33371">
    <property type="entry name" value="INTERMEMBRANE PHOSPHOLIPID TRANSPORT SYSTEM BINDING PROTEIN MLAD-RELATED"/>
    <property type="match status" value="1"/>
</dbReference>
<dbReference type="InterPro" id="IPR024516">
    <property type="entry name" value="Mce_C"/>
</dbReference>
<feature type="compositionally biased region" description="Polar residues" evidence="1">
    <location>
        <begin position="401"/>
        <end position="411"/>
    </location>
</feature>
<feature type="domain" description="Mammalian cell entry C-terminal" evidence="3">
    <location>
        <begin position="115"/>
        <end position="294"/>
    </location>
</feature>
<feature type="domain" description="Mce/MlaD" evidence="2">
    <location>
        <begin position="37"/>
        <end position="108"/>
    </location>
</feature>
<dbReference type="AlphaFoldDB" id="A0A0J6W3L0"/>
<dbReference type="EMBL" id="JYNU01000013">
    <property type="protein sequence ID" value="KMO76343.1"/>
    <property type="molecule type" value="Genomic_DNA"/>
</dbReference>
<dbReference type="GO" id="GO:0005576">
    <property type="term" value="C:extracellular region"/>
    <property type="evidence" value="ECO:0007669"/>
    <property type="project" value="TreeGrafter"/>
</dbReference>
<dbReference type="InterPro" id="IPR003399">
    <property type="entry name" value="Mce/MlaD"/>
</dbReference>
<protein>
    <submittedName>
        <fullName evidence="4">Mce related protein</fullName>
    </submittedName>
</protein>
<reference evidence="4 5" key="1">
    <citation type="journal article" date="2015" name="Genome Biol. Evol.">
        <title>Characterization of Three Mycobacterium spp. with Potential Use in Bioremediation by Genome Sequencing and Comparative Genomics.</title>
        <authorList>
            <person name="Das S."/>
            <person name="Pettersson B.M."/>
            <person name="Behra P.R."/>
            <person name="Ramesh M."/>
            <person name="Dasgupta S."/>
            <person name="Bhattacharya A."/>
            <person name="Kirsebom L.A."/>
        </authorList>
    </citation>
    <scope>NUCLEOTIDE SEQUENCE [LARGE SCALE GENOMIC DNA]</scope>
    <source>
        <strain evidence="4 5">DSM 44075</strain>
    </source>
</reference>
<dbReference type="NCBIfam" id="TIGR00996">
    <property type="entry name" value="Mtu_fam_mce"/>
    <property type="match status" value="1"/>
</dbReference>
<dbReference type="Pfam" id="PF02470">
    <property type="entry name" value="MlaD"/>
    <property type="match status" value="1"/>
</dbReference>
<dbReference type="Pfam" id="PF11887">
    <property type="entry name" value="Mce4_CUP1"/>
    <property type="match status" value="1"/>
</dbReference>
<evidence type="ECO:0000259" key="2">
    <source>
        <dbReference type="Pfam" id="PF02470"/>
    </source>
</evidence>
<dbReference type="PATRIC" id="fig|1807.14.peg.2356"/>
<evidence type="ECO:0000313" key="4">
    <source>
        <dbReference type="EMBL" id="KMO76343.1"/>
    </source>
</evidence>
<dbReference type="InterPro" id="IPR005693">
    <property type="entry name" value="Mce"/>
</dbReference>
<feature type="region of interest" description="Disordered" evidence="1">
    <location>
        <begin position="383"/>
        <end position="445"/>
    </location>
</feature>
<organism evidence="4 5">
    <name type="scientific">Mycolicibacterium obuense</name>
    <dbReference type="NCBI Taxonomy" id="1807"/>
    <lineage>
        <taxon>Bacteria</taxon>
        <taxon>Bacillati</taxon>
        <taxon>Actinomycetota</taxon>
        <taxon>Actinomycetes</taxon>
        <taxon>Mycobacteriales</taxon>
        <taxon>Mycobacteriaceae</taxon>
        <taxon>Mycolicibacterium</taxon>
    </lineage>
</organism>
<evidence type="ECO:0000259" key="3">
    <source>
        <dbReference type="Pfam" id="PF11887"/>
    </source>
</evidence>
<dbReference type="PANTHER" id="PTHR33371:SF4">
    <property type="entry name" value="INTERMEMBRANE PHOSPHOLIPID TRANSPORT SYSTEM BINDING PROTEIN MLAD"/>
    <property type="match status" value="1"/>
</dbReference>
<proteinExistence type="predicted"/>
<dbReference type="InterPro" id="IPR052336">
    <property type="entry name" value="MlaD_Phospholipid_Transporter"/>
</dbReference>
<evidence type="ECO:0000256" key="1">
    <source>
        <dbReference type="SAM" id="MobiDB-lite"/>
    </source>
</evidence>
<accession>A0A0J6W3L0</accession>
<sequence precursor="true">MSRPVHARMAIAVVSVVILIAGLFVAITATSAANTMKLAAYFDNTNGLFVGDEVRILGVRVGEVDRIDVEPQRVKVSFTVEGQKVPADAKAVILAPMLVTARSIQLTPAYQGGPEMADGAVIPEERTAVPVEWDDVRTQLQRLADELQPSQPGGVSTLGALINTAADNLRGQGGNIRDALIKLSQAMSALGDHSGDLFSTLRNLSVLVSALKDSSDVMRQLNVNLATITNALADDPGEISNALKSVSDVSGDVQNFVAQNREALGVTSDKLASVSQALTDSVGDIKQLLHTSPNVLQNFLNIYQPAQGTLSGALSTNNFSDPISFICGAVQAASRLGAEQSSKLCVQYLAPIIKNRQYNFFPVGLNPFVGAVARPNEVTYADPRMRPDYVPPQPNPAPMASTATPPVSSETPLPPGQGPLLPAEAQPTNPSAGIAGMMTPPGGGS</sequence>
<dbReference type="Proteomes" id="UP000036313">
    <property type="component" value="Unassembled WGS sequence"/>
</dbReference>